<accession>A0A0H5C9W5</accession>
<feature type="region of interest" description="Disordered" evidence="5">
    <location>
        <begin position="1"/>
        <end position="52"/>
    </location>
</feature>
<feature type="transmembrane region" description="Helical" evidence="6">
    <location>
        <begin position="189"/>
        <end position="209"/>
    </location>
</feature>
<feature type="transmembrane region" description="Helical" evidence="6">
    <location>
        <begin position="221"/>
        <end position="241"/>
    </location>
</feature>
<keyword evidence="2 6" id="KW-0812">Transmembrane</keyword>
<evidence type="ECO:0000256" key="4">
    <source>
        <dbReference type="ARBA" id="ARBA00023136"/>
    </source>
</evidence>
<dbReference type="GO" id="GO:0042908">
    <property type="term" value="P:xenobiotic transport"/>
    <property type="evidence" value="ECO:0007669"/>
    <property type="project" value="UniProtKB-ARBA"/>
</dbReference>
<comment type="subcellular location">
    <subcellularLocation>
        <location evidence="1">Membrane</location>
        <topology evidence="1">Multi-pass membrane protein</topology>
    </subcellularLocation>
</comment>
<dbReference type="AlphaFoldDB" id="A0A0H5C9W5"/>
<dbReference type="InterPro" id="IPR036259">
    <property type="entry name" value="MFS_trans_sf"/>
</dbReference>
<dbReference type="EMBL" id="CDQK01000007">
    <property type="protein sequence ID" value="CEP24887.1"/>
    <property type="molecule type" value="Genomic_DNA"/>
</dbReference>
<dbReference type="Gene3D" id="1.20.1250.20">
    <property type="entry name" value="MFS general substrate transporter like domains"/>
    <property type="match status" value="1"/>
</dbReference>
<name>A0A0H5C9W5_CYBJN</name>
<dbReference type="GO" id="GO:0022857">
    <property type="term" value="F:transmembrane transporter activity"/>
    <property type="evidence" value="ECO:0007669"/>
    <property type="project" value="InterPro"/>
</dbReference>
<proteinExistence type="predicted"/>
<protein>
    <recommendedName>
        <fullName evidence="7">Major facilitator superfamily (MFS) profile domain-containing protein</fullName>
    </recommendedName>
</protein>
<organism evidence="8 9">
    <name type="scientific">Cyberlindnera jadinii (strain ATCC 18201 / CBS 1600 / BCRC 20928 / JCM 3617 / NBRC 0987 / NRRL Y-1542)</name>
    <name type="common">Torula yeast</name>
    <name type="synonym">Candida utilis</name>
    <dbReference type="NCBI Taxonomy" id="983966"/>
    <lineage>
        <taxon>Eukaryota</taxon>
        <taxon>Fungi</taxon>
        <taxon>Dikarya</taxon>
        <taxon>Ascomycota</taxon>
        <taxon>Saccharomycotina</taxon>
        <taxon>Saccharomycetes</taxon>
        <taxon>Phaffomycetales</taxon>
        <taxon>Phaffomycetaceae</taxon>
        <taxon>Cyberlindnera</taxon>
    </lineage>
</organism>
<evidence type="ECO:0000256" key="5">
    <source>
        <dbReference type="SAM" id="MobiDB-lite"/>
    </source>
</evidence>
<dbReference type="InterPro" id="IPR005829">
    <property type="entry name" value="Sugar_transporter_CS"/>
</dbReference>
<feature type="transmembrane region" description="Helical" evidence="6">
    <location>
        <begin position="563"/>
        <end position="583"/>
    </location>
</feature>
<feature type="transmembrane region" description="Helical" evidence="6">
    <location>
        <begin position="152"/>
        <end position="169"/>
    </location>
</feature>
<sequence length="646" mass="71720">MPESRRPSRTSTLSRVGSTTSTRTQRSSESMHRVTTVSELNPNPIQGEEDDAQYQKFSEKSIYPDMDAEQIALQRTKTRATILTTLSERVNPETDDIEKHISKSPDDEPQNEEGLPTKDDGLEFQGVDPELVTWSGPDDPENPRNWSSLRKWNSCAVAAWYTLLGPFASTMLSPAVSYISEDFHNENSVLQSLMVSIFLLAWALFSPLIAPLSEMYGRRPVMNISVWFLLCFNIGCALAQNTAQMCVFRLLAGVGACAPISIGAGVIGDLFDNNDRGKAMSIYSLGPTMGPSISSLIAGFIVSNVSWRWCFWVLVIFNGVIGIYGGVCLEETYAPQLLKNKAKKLRKLTGNENLHCIYEVATGETIAGKFEANLTRPILMLLTHPMVFGLGTFMAIAYGCLYILITTFPENWGGRYGFSSGIVGLMYVTMIIGYGVGIVVTQFTADHIYYKLTEKNGGVPKPEYRMPYLFFAALCTSGGLFWYGWGAEKHMHWLFPAVGCVIFSFGLVPVFFCIQNYLIDMSPRFAASAIAAASIFRSFFGFSFPLFAPIMFRAIGYGWGSSIFAFLMIATGIPFPMFVAFYGEKLRIWANARTEKQQAKRDKKNFARLQRQQKKQADTAASNYNAKLKNEHMNSASGQTTSTASA</sequence>
<dbReference type="GO" id="GO:0005886">
    <property type="term" value="C:plasma membrane"/>
    <property type="evidence" value="ECO:0007669"/>
    <property type="project" value="UniProtKB-ARBA"/>
</dbReference>
<keyword evidence="4 6" id="KW-0472">Membrane</keyword>
<feature type="transmembrane region" description="Helical" evidence="6">
    <location>
        <begin position="526"/>
        <end position="551"/>
    </location>
</feature>
<feature type="transmembrane region" description="Helical" evidence="6">
    <location>
        <begin position="282"/>
        <end position="303"/>
    </location>
</feature>
<dbReference type="GO" id="GO:0140115">
    <property type="term" value="P:export across plasma membrane"/>
    <property type="evidence" value="ECO:0007669"/>
    <property type="project" value="UniProtKB-ARBA"/>
</dbReference>
<dbReference type="SUPFAM" id="SSF103473">
    <property type="entry name" value="MFS general substrate transporter"/>
    <property type="match status" value="1"/>
</dbReference>
<feature type="transmembrane region" description="Helical" evidence="6">
    <location>
        <begin position="247"/>
        <end position="270"/>
    </location>
</feature>
<feature type="compositionally biased region" description="Basic and acidic residues" evidence="5">
    <location>
        <begin position="97"/>
        <end position="106"/>
    </location>
</feature>
<feature type="compositionally biased region" description="Low complexity" evidence="5">
    <location>
        <begin position="635"/>
        <end position="646"/>
    </location>
</feature>
<feature type="transmembrane region" description="Helical" evidence="6">
    <location>
        <begin position="466"/>
        <end position="485"/>
    </location>
</feature>
<feature type="region of interest" description="Disordered" evidence="5">
    <location>
        <begin position="89"/>
        <end position="122"/>
    </location>
</feature>
<feature type="transmembrane region" description="Helical" evidence="6">
    <location>
        <begin position="309"/>
        <end position="329"/>
    </location>
</feature>
<dbReference type="PANTHER" id="PTHR23502">
    <property type="entry name" value="MAJOR FACILITATOR SUPERFAMILY"/>
    <property type="match status" value="1"/>
</dbReference>
<dbReference type="PANTHER" id="PTHR23502:SF60">
    <property type="entry name" value="MAJOR FACILITATOR SUPERFAMILY (MFS) PROFILE DOMAIN-CONTAINING PROTEIN-RELATED"/>
    <property type="match status" value="1"/>
</dbReference>
<dbReference type="PROSITE" id="PS00216">
    <property type="entry name" value="SUGAR_TRANSPORT_1"/>
    <property type="match status" value="1"/>
</dbReference>
<keyword evidence="3 6" id="KW-1133">Transmembrane helix</keyword>
<feature type="region of interest" description="Disordered" evidence="5">
    <location>
        <begin position="599"/>
        <end position="646"/>
    </location>
</feature>
<dbReference type="Proteomes" id="UP000038830">
    <property type="component" value="Unassembled WGS sequence"/>
</dbReference>
<feature type="compositionally biased region" description="Polar residues" evidence="5">
    <location>
        <begin position="33"/>
        <end position="44"/>
    </location>
</feature>
<feature type="transmembrane region" description="Helical" evidence="6">
    <location>
        <begin position="386"/>
        <end position="405"/>
    </location>
</feature>
<dbReference type="InterPro" id="IPR020846">
    <property type="entry name" value="MFS_dom"/>
</dbReference>
<feature type="compositionally biased region" description="Low complexity" evidence="5">
    <location>
        <begin position="9"/>
        <end position="28"/>
    </location>
</feature>
<evidence type="ECO:0000256" key="1">
    <source>
        <dbReference type="ARBA" id="ARBA00004141"/>
    </source>
</evidence>
<dbReference type="InterPro" id="IPR011701">
    <property type="entry name" value="MFS"/>
</dbReference>
<dbReference type="FunFam" id="1.20.1250.20:FF:000011">
    <property type="entry name" value="MFS multidrug transporter, putative"/>
    <property type="match status" value="1"/>
</dbReference>
<dbReference type="PROSITE" id="PS50850">
    <property type="entry name" value="MFS"/>
    <property type="match status" value="1"/>
</dbReference>
<evidence type="ECO:0000256" key="3">
    <source>
        <dbReference type="ARBA" id="ARBA00022989"/>
    </source>
</evidence>
<feature type="transmembrane region" description="Helical" evidence="6">
    <location>
        <begin position="491"/>
        <end position="514"/>
    </location>
</feature>
<feature type="transmembrane region" description="Helical" evidence="6">
    <location>
        <begin position="425"/>
        <end position="445"/>
    </location>
</feature>
<evidence type="ECO:0000256" key="2">
    <source>
        <dbReference type="ARBA" id="ARBA00022692"/>
    </source>
</evidence>
<evidence type="ECO:0000313" key="9">
    <source>
        <dbReference type="Proteomes" id="UP000038830"/>
    </source>
</evidence>
<reference evidence="9" key="1">
    <citation type="journal article" date="2015" name="J. Biotechnol.">
        <title>The structure of the Cyberlindnera jadinii genome and its relation to Candida utilis analyzed by the occurrence of single nucleotide polymorphisms.</title>
        <authorList>
            <person name="Rupp O."/>
            <person name="Brinkrolf K."/>
            <person name="Buerth C."/>
            <person name="Kunigo M."/>
            <person name="Schneider J."/>
            <person name="Jaenicke S."/>
            <person name="Goesmann A."/>
            <person name="Puehler A."/>
            <person name="Jaeger K.-E."/>
            <person name="Ernst J.F."/>
        </authorList>
    </citation>
    <scope>NUCLEOTIDE SEQUENCE [LARGE SCALE GENOMIC DNA]</scope>
    <source>
        <strain evidence="9">ATCC 18201 / CBS 1600 / BCRC 20928 / JCM 3617 / NBRC 0987 / NRRL Y-1542</strain>
    </source>
</reference>
<dbReference type="Pfam" id="PF07690">
    <property type="entry name" value="MFS_1"/>
    <property type="match status" value="1"/>
</dbReference>
<dbReference type="CDD" id="cd17323">
    <property type="entry name" value="MFS_Tpo1_MDR_like"/>
    <property type="match status" value="1"/>
</dbReference>
<feature type="domain" description="Major facilitator superfamily (MFS) profile" evidence="7">
    <location>
        <begin position="154"/>
        <end position="587"/>
    </location>
</feature>
<evidence type="ECO:0000313" key="8">
    <source>
        <dbReference type="EMBL" id="CEP24887.1"/>
    </source>
</evidence>
<evidence type="ECO:0000256" key="6">
    <source>
        <dbReference type="SAM" id="Phobius"/>
    </source>
</evidence>
<gene>
    <name evidence="8" type="ORF">BN1211_5828</name>
</gene>
<evidence type="ECO:0000259" key="7">
    <source>
        <dbReference type="PROSITE" id="PS50850"/>
    </source>
</evidence>